<evidence type="ECO:0000256" key="3">
    <source>
        <dbReference type="ARBA" id="ARBA00023136"/>
    </source>
</evidence>
<feature type="transmembrane region" description="Helical" evidence="4">
    <location>
        <begin position="289"/>
        <end position="309"/>
    </location>
</feature>
<dbReference type="PROSITE" id="PS50850">
    <property type="entry name" value="MFS"/>
    <property type="match status" value="1"/>
</dbReference>
<evidence type="ECO:0000256" key="4">
    <source>
        <dbReference type="SAM" id="Phobius"/>
    </source>
</evidence>
<accession>X7EDP5</accession>
<comment type="caution">
    <text evidence="6">The sequence shown here is derived from an EMBL/GenBank/DDBJ whole genome shotgun (WGS) entry which is preliminary data.</text>
</comment>
<keyword evidence="1 4" id="KW-0812">Transmembrane</keyword>
<keyword evidence="2 4" id="KW-1133">Transmembrane helix</keyword>
<protein>
    <recommendedName>
        <fullName evidence="5">Major facilitator superfamily (MFS) profile domain-containing protein</fullName>
    </recommendedName>
</protein>
<dbReference type="eggNOG" id="COG2814">
    <property type="taxonomic scope" value="Bacteria"/>
</dbReference>
<feature type="transmembrane region" description="Helical" evidence="4">
    <location>
        <begin position="43"/>
        <end position="65"/>
    </location>
</feature>
<dbReference type="InterPro" id="IPR036259">
    <property type="entry name" value="MFS_trans_sf"/>
</dbReference>
<gene>
    <name evidence="6" type="ORF">OCH239_05010</name>
</gene>
<evidence type="ECO:0000256" key="2">
    <source>
        <dbReference type="ARBA" id="ARBA00022989"/>
    </source>
</evidence>
<evidence type="ECO:0000313" key="7">
    <source>
        <dbReference type="Proteomes" id="UP000022447"/>
    </source>
</evidence>
<keyword evidence="7" id="KW-1185">Reference proteome</keyword>
<dbReference type="RefSeq" id="WP_037263438.1">
    <property type="nucleotide sequence ID" value="NZ_JALZ01000013.1"/>
</dbReference>
<evidence type="ECO:0000313" key="6">
    <source>
        <dbReference type="EMBL" id="ETX14214.1"/>
    </source>
</evidence>
<dbReference type="InterPro" id="IPR020846">
    <property type="entry name" value="MFS_dom"/>
</dbReference>
<dbReference type="Proteomes" id="UP000022447">
    <property type="component" value="Unassembled WGS sequence"/>
</dbReference>
<dbReference type="SUPFAM" id="SSF103473">
    <property type="entry name" value="MFS general substrate transporter"/>
    <property type="match status" value="1"/>
</dbReference>
<dbReference type="InterPro" id="IPR011701">
    <property type="entry name" value="MFS"/>
</dbReference>
<feature type="transmembrane region" description="Helical" evidence="4">
    <location>
        <begin position="352"/>
        <end position="371"/>
    </location>
</feature>
<feature type="transmembrane region" description="Helical" evidence="4">
    <location>
        <begin position="264"/>
        <end position="283"/>
    </location>
</feature>
<feature type="transmembrane region" description="Helical" evidence="4">
    <location>
        <begin position="72"/>
        <end position="90"/>
    </location>
</feature>
<dbReference type="GO" id="GO:0022857">
    <property type="term" value="F:transmembrane transporter activity"/>
    <property type="evidence" value="ECO:0007669"/>
    <property type="project" value="InterPro"/>
</dbReference>
<dbReference type="Pfam" id="PF07690">
    <property type="entry name" value="MFS_1"/>
    <property type="match status" value="1"/>
</dbReference>
<feature type="transmembrane region" description="Helical" evidence="4">
    <location>
        <begin position="96"/>
        <end position="119"/>
    </location>
</feature>
<feature type="transmembrane region" description="Helical" evidence="4">
    <location>
        <begin position="212"/>
        <end position="230"/>
    </location>
</feature>
<dbReference type="OrthoDB" id="6095882at2"/>
<feature type="transmembrane region" description="Helical" evidence="4">
    <location>
        <begin position="131"/>
        <end position="153"/>
    </location>
</feature>
<keyword evidence="3 4" id="KW-0472">Membrane</keyword>
<sequence>MRNLVTIFALWAAGLGAAAQFAKLAVGFGALDAAYPEAGKLLGFAVSFLSLSGLLLGLVAGSVVARRGAKQVLVGALVLGAMLSAFEAFLPPLPLFLAARVVEGISHLGLVVAAPTLIAELAPDRWRAAAMTLWSTFFGVAFALLAWIGPGIIASHGLGALIGGHAVYMGAMALILVLLLPAPRPDPKAGRVTVNPLRLYGDARLSAPAWGWLFYTLTFVALLTLLPQVMGPQMPAWLPSALPLASIVASLSLGVVLLKRLPAIPVTIGAFTASALVALVVLATGGAPFPTVALFLCLGIVQAGSFASIPELNPALRERALANGAVAQMGNLGNLAGTPLLLMLIAAAGPRAALAAIAGCYVAGATAHAILARARRS</sequence>
<dbReference type="Gene3D" id="1.20.1250.20">
    <property type="entry name" value="MFS general substrate transporter like domains"/>
    <property type="match status" value="1"/>
</dbReference>
<feature type="transmembrane region" description="Helical" evidence="4">
    <location>
        <begin position="321"/>
        <end position="346"/>
    </location>
</feature>
<reference evidence="6 7" key="1">
    <citation type="submission" date="2014-01" db="EMBL/GenBank/DDBJ databases">
        <title>Roseivivax halodurans JCM 10272 Genome Sequencing.</title>
        <authorList>
            <person name="Lai Q."/>
            <person name="Li G."/>
            <person name="Shao Z."/>
        </authorList>
    </citation>
    <scope>NUCLEOTIDE SEQUENCE [LARGE SCALE GENOMIC DNA]</scope>
    <source>
        <strain evidence="6 7">JCM 10272</strain>
    </source>
</reference>
<proteinExistence type="predicted"/>
<dbReference type="STRING" id="1449350.OCH239_05010"/>
<dbReference type="EMBL" id="JALZ01000013">
    <property type="protein sequence ID" value="ETX14214.1"/>
    <property type="molecule type" value="Genomic_DNA"/>
</dbReference>
<organism evidence="6 7">
    <name type="scientific">Roseivivax halodurans JCM 10272</name>
    <dbReference type="NCBI Taxonomy" id="1449350"/>
    <lineage>
        <taxon>Bacteria</taxon>
        <taxon>Pseudomonadati</taxon>
        <taxon>Pseudomonadota</taxon>
        <taxon>Alphaproteobacteria</taxon>
        <taxon>Rhodobacterales</taxon>
        <taxon>Roseobacteraceae</taxon>
        <taxon>Roseivivax</taxon>
    </lineage>
</organism>
<feature type="transmembrane region" description="Helical" evidence="4">
    <location>
        <begin position="159"/>
        <end position="181"/>
    </location>
</feature>
<evidence type="ECO:0000259" key="5">
    <source>
        <dbReference type="PROSITE" id="PS50850"/>
    </source>
</evidence>
<dbReference type="AlphaFoldDB" id="X7EDP5"/>
<evidence type="ECO:0000256" key="1">
    <source>
        <dbReference type="ARBA" id="ARBA00022692"/>
    </source>
</evidence>
<name>X7EDP5_9RHOB</name>
<feature type="transmembrane region" description="Helical" evidence="4">
    <location>
        <begin position="236"/>
        <end position="257"/>
    </location>
</feature>
<feature type="domain" description="Major facilitator superfamily (MFS) profile" evidence="5">
    <location>
        <begin position="6"/>
        <end position="376"/>
    </location>
</feature>